<feature type="compositionally biased region" description="Low complexity" evidence="1">
    <location>
        <begin position="97"/>
        <end position="106"/>
    </location>
</feature>
<feature type="region of interest" description="Disordered" evidence="1">
    <location>
        <begin position="1"/>
        <end position="26"/>
    </location>
</feature>
<proteinExistence type="predicted"/>
<dbReference type="GeneID" id="105059524"/>
<dbReference type="Proteomes" id="UP000504607">
    <property type="component" value="Chromosome 16"/>
</dbReference>
<feature type="compositionally biased region" description="Basic and acidic residues" evidence="1">
    <location>
        <begin position="219"/>
        <end position="234"/>
    </location>
</feature>
<evidence type="ECO:0000313" key="2">
    <source>
        <dbReference type="Proteomes" id="UP000504607"/>
    </source>
</evidence>
<feature type="region of interest" description="Disordered" evidence="1">
    <location>
        <begin position="146"/>
        <end position="234"/>
    </location>
</feature>
<accession>A0A6I9SBW0</accession>
<protein>
    <submittedName>
        <fullName evidence="3 4">Uncharacterized protein LOC105059524</fullName>
    </submittedName>
</protein>
<gene>
    <name evidence="3 4" type="primary">LOC105059524</name>
</gene>
<evidence type="ECO:0000313" key="3">
    <source>
        <dbReference type="RefSeq" id="XP_010941151.1"/>
    </source>
</evidence>
<dbReference type="PANTHER" id="PTHR34802:SF1">
    <property type="entry name" value="CHORISMATE SYNTHASE"/>
    <property type="match status" value="1"/>
</dbReference>
<dbReference type="OrthoDB" id="1923709at2759"/>
<feature type="compositionally biased region" description="Polar residues" evidence="1">
    <location>
        <begin position="176"/>
        <end position="186"/>
    </location>
</feature>
<feature type="compositionally biased region" description="Basic and acidic residues" evidence="1">
    <location>
        <begin position="115"/>
        <end position="124"/>
    </location>
</feature>
<dbReference type="KEGG" id="egu:105059524"/>
<feature type="compositionally biased region" description="Basic and acidic residues" evidence="1">
    <location>
        <begin position="13"/>
        <end position="22"/>
    </location>
</feature>
<dbReference type="RefSeq" id="XP_010941151.1">
    <property type="nucleotide sequence ID" value="XM_010942849.3"/>
</dbReference>
<evidence type="ECO:0000256" key="1">
    <source>
        <dbReference type="SAM" id="MobiDB-lite"/>
    </source>
</evidence>
<dbReference type="PANTHER" id="PTHR34802">
    <property type="entry name" value="CHORISMATE SYNTHASE"/>
    <property type="match status" value="1"/>
</dbReference>
<dbReference type="AlphaFoldDB" id="A0A6I9SBW0"/>
<evidence type="ECO:0000313" key="4">
    <source>
        <dbReference type="RefSeq" id="XP_010941152.1"/>
    </source>
</evidence>
<feature type="region of interest" description="Disordered" evidence="1">
    <location>
        <begin position="97"/>
        <end position="124"/>
    </location>
</feature>
<name>A0A6I9SBW0_ELAGV</name>
<organism evidence="2 4">
    <name type="scientific">Elaeis guineensis var. tenera</name>
    <name type="common">Oil palm</name>
    <dbReference type="NCBI Taxonomy" id="51953"/>
    <lineage>
        <taxon>Eukaryota</taxon>
        <taxon>Viridiplantae</taxon>
        <taxon>Streptophyta</taxon>
        <taxon>Embryophyta</taxon>
        <taxon>Tracheophyta</taxon>
        <taxon>Spermatophyta</taxon>
        <taxon>Magnoliopsida</taxon>
        <taxon>Liliopsida</taxon>
        <taxon>Arecaceae</taxon>
        <taxon>Arecoideae</taxon>
        <taxon>Cocoseae</taxon>
        <taxon>Elaeidinae</taxon>
        <taxon>Elaeis</taxon>
    </lineage>
</organism>
<sequence>MSLENEEQLMLESPRESKPESRKRSKISYTKDFLLSLSNLDICKKLPSGFDASILSELEDASNSIFERQRGLGGLPLQGSKRNDYASLPLNRWDGSGSYSRGSLGRWDTRSFGSSDRDGDFQSDRELFMQDSGRRLGNQSRRFWQHPEHDGLLGSGAFPRPSGYIGASEPKDRGGSQYQLNKSSEPYQPPRPYKAMPFPQKGSKDFCNDETFGSAECSSQERAEEERKRRSSFELMRKERQKALQEKQKHYNSKEKLDADIVALLESSVDKQDMMNGNDKSDDSLTSSLFWHDSSRSSFLPQAPASRPLVPPGFANALVEKSQSVQSSSTSLESEARSAVVEDKIPLDGMDKDQEKRNQSAACINANVQKSGSMSTFVFFVNECSSTKAEVVKPSIGFENVATMTSGLQKVSEVWEDDIVNDFSNKKETKSEIVDTVGQDHSTSILGKLFGSALAKTYESSPSYVENQGLKTDGETWSPAVSESSKFARWFLEEGKNPVENFSSRDLFPLIVSDEKVGLRTAAISNDKAAGHIPRSLAFENNDNASITSPATSSIAGISEQYHQGDKPDSSAVVLTCEDLEQSILGEVKDSSLTLRHSVQGAWTILDGKSEDQRTNVDDHASQHLLSLLQKGTKNHGTASPMLGVESYDRIIISDVKTDLNLGGVENSTASYSERVPGSENALTLEVLFGAAFMNELHSVEAAVSVNKGSAGGINDSNAPLSHGLPVSHTDVFFSSSSGEYQSSKTIHEGNMVTLNHIQEARGCNILGPGVDHRDSPIEGSVLGSAGAEEGALEIHLPEEDSLITVSDSLDTITSDALPLVNANKTEELLREKTVEELNDKLLNVIPRDAERIQTLSLDGLPYSHGHFGVVDSDNLYHNLQERPSLQSPHLMNQTRPLFQQLDQLANRNQQMEFMGPEGIHHDLQHPFHANIIPHHAFKNASDPRFDPAAHHLMLQHMSLPGNFPPQYPFQGFPRGLPLSHPINHMPGYLPEMGNVHNFPMPHHQPNDGGLGMGMPGRVVGVGMGGHPGALERLIEMEMRANAKQIHPAAVGHTPGICSPDIDMNFRYR</sequence>
<keyword evidence="2" id="KW-1185">Reference proteome</keyword>
<dbReference type="RefSeq" id="XP_010941152.1">
    <property type="nucleotide sequence ID" value="XM_010942850.3"/>
</dbReference>
<reference evidence="3 4" key="1">
    <citation type="submission" date="2025-04" db="UniProtKB">
        <authorList>
            <consortium name="RefSeq"/>
        </authorList>
    </citation>
    <scope>IDENTIFICATION</scope>
</reference>